<proteinExistence type="predicted"/>
<protein>
    <recommendedName>
        <fullName evidence="3">CxC2-like cysteine cluster KDZ transposase-associated domain-containing protein</fullName>
    </recommendedName>
</protein>
<accession>A0A9P7FM62</accession>
<gene>
    <name evidence="1" type="ORF">F5147DRAFT_741824</name>
</gene>
<dbReference type="Proteomes" id="UP000823399">
    <property type="component" value="Unassembled WGS sequence"/>
</dbReference>
<organism evidence="1 2">
    <name type="scientific">Suillus discolor</name>
    <dbReference type="NCBI Taxonomy" id="1912936"/>
    <lineage>
        <taxon>Eukaryota</taxon>
        <taxon>Fungi</taxon>
        <taxon>Dikarya</taxon>
        <taxon>Basidiomycota</taxon>
        <taxon>Agaricomycotina</taxon>
        <taxon>Agaricomycetes</taxon>
        <taxon>Agaricomycetidae</taxon>
        <taxon>Boletales</taxon>
        <taxon>Suillineae</taxon>
        <taxon>Suillaceae</taxon>
        <taxon>Suillus</taxon>
    </lineage>
</organism>
<evidence type="ECO:0000313" key="2">
    <source>
        <dbReference type="Proteomes" id="UP000823399"/>
    </source>
</evidence>
<dbReference type="Pfam" id="PF18758">
    <property type="entry name" value="KDZ"/>
    <property type="match status" value="1"/>
</dbReference>
<dbReference type="OrthoDB" id="2505969at2759"/>
<reference evidence="1" key="1">
    <citation type="journal article" date="2020" name="New Phytol.">
        <title>Comparative genomics reveals dynamic genome evolution in host specialist ectomycorrhizal fungi.</title>
        <authorList>
            <person name="Lofgren L.A."/>
            <person name="Nguyen N.H."/>
            <person name="Vilgalys R."/>
            <person name="Ruytinx J."/>
            <person name="Liao H.L."/>
            <person name="Branco S."/>
            <person name="Kuo A."/>
            <person name="LaButti K."/>
            <person name="Lipzen A."/>
            <person name="Andreopoulos W."/>
            <person name="Pangilinan J."/>
            <person name="Riley R."/>
            <person name="Hundley H."/>
            <person name="Na H."/>
            <person name="Barry K."/>
            <person name="Grigoriev I.V."/>
            <person name="Stajich J.E."/>
            <person name="Kennedy P.G."/>
        </authorList>
    </citation>
    <scope>NUCLEOTIDE SEQUENCE</scope>
    <source>
        <strain evidence="1">FC423</strain>
    </source>
</reference>
<evidence type="ECO:0000313" key="1">
    <source>
        <dbReference type="EMBL" id="KAG2120942.1"/>
    </source>
</evidence>
<dbReference type="PANTHER" id="PTHR33096">
    <property type="entry name" value="CXC2 DOMAIN-CONTAINING PROTEIN"/>
    <property type="match status" value="1"/>
</dbReference>
<evidence type="ECO:0008006" key="3">
    <source>
        <dbReference type="Google" id="ProtNLM"/>
    </source>
</evidence>
<dbReference type="AlphaFoldDB" id="A0A9P7FM62"/>
<dbReference type="PANTHER" id="PTHR33096:SF1">
    <property type="entry name" value="CXC1-LIKE CYSTEINE CLUSTER ASSOCIATED WITH KDZ TRANSPOSASES DOMAIN-CONTAINING PROTEIN"/>
    <property type="match status" value="1"/>
</dbReference>
<dbReference type="GeneID" id="64701766"/>
<comment type="caution">
    <text evidence="1">The sequence shown here is derived from an EMBL/GenBank/DDBJ whole genome shotgun (WGS) entry which is preliminary data.</text>
</comment>
<keyword evidence="2" id="KW-1185">Reference proteome</keyword>
<name>A0A9P7FM62_9AGAM</name>
<dbReference type="InterPro" id="IPR040521">
    <property type="entry name" value="KDZ"/>
</dbReference>
<dbReference type="RefSeq" id="XP_041300318.1">
    <property type="nucleotide sequence ID" value="XM_041439507.1"/>
</dbReference>
<dbReference type="EMBL" id="JABBWM010000001">
    <property type="protein sequence ID" value="KAG2120942.1"/>
    <property type="molecule type" value="Genomic_DNA"/>
</dbReference>
<sequence>MSPSPSSYDFEIECIDIYTLSNTTHIQCHTNVKTVSEALVLNSYIGATPESPSIAISLRTLELYYRIRLQKPSFSAEAFMKVLCDLYNAAFDVYNIVLRQVELQVSEALGHNSPNWHVLNACPPCSFEHMIVFDGNNSLSRMVPLGGCNVGDMRTFDSDFFLSHDYVNQFADEAPSSQAPADQCALQLQVGENMERLCTENWKAAAAEAKKKMWGIFEETGIFACACHHGMILWIVDMVHSGELFKYPLSIVNKVLEVLSPELLISYDVGCKLATTVKSTSLATKFHESNSRLIFDSSNQLAPVICYASTYNRHFYIDMFFKQWDEDKYMNIGNMLYNNYRQALDIIEQEIITFEHAKLCLDITDDNIKEWQKQQSVYLETLGNEAEWDVHAMTYIELLKNLQNAMAAAQNASASFLDGIPTDYQFVSTSSVTSTDPAYIANLSTQRRHANERLDTILQEITAMEVKMDITQRWEPSDSEYVEPMRYMATQKYHHALDELQCLVVLRLFELHKLNLSQTALQTCCKAIQNKVKEYNAAASALVPPAPSLDWLRVSHYGFLHEFTLLCETRQDVRTNQWTCPESLRIKHAHEEVHHCNIELHRLHSSIVAENCHFEATLQCLNAENNTLYHPIKEFATCHIRINSHNLAHVFQTFSLAGFTGDKMVGMKKNLSAILNHSLMHTDILADEVESDMDEDDEACGVMGGVTLGPMLGSK</sequence>